<comment type="subcellular location">
    <subcellularLocation>
        <location evidence="1">Nucleus</location>
    </subcellularLocation>
</comment>
<feature type="region of interest" description="Disordered" evidence="4">
    <location>
        <begin position="95"/>
        <end position="130"/>
    </location>
</feature>
<feature type="compositionally biased region" description="Polar residues" evidence="4">
    <location>
        <begin position="114"/>
        <end position="128"/>
    </location>
</feature>
<dbReference type="CDD" id="cd22965">
    <property type="entry name" value="DD_DPY30_SDC1"/>
    <property type="match status" value="1"/>
</dbReference>
<dbReference type="InterPro" id="IPR007858">
    <property type="entry name" value="Dpy-30_motif"/>
</dbReference>
<feature type="compositionally biased region" description="Low complexity" evidence="4">
    <location>
        <begin position="95"/>
        <end position="113"/>
    </location>
</feature>
<feature type="region of interest" description="Disordered" evidence="4">
    <location>
        <begin position="1"/>
        <end position="38"/>
    </location>
</feature>
<feature type="compositionally biased region" description="Low complexity" evidence="4">
    <location>
        <begin position="21"/>
        <end position="38"/>
    </location>
</feature>
<evidence type="ECO:0000256" key="4">
    <source>
        <dbReference type="SAM" id="MobiDB-lite"/>
    </source>
</evidence>
<evidence type="ECO:0000313" key="5">
    <source>
        <dbReference type="EMBL" id="CAD8595990.1"/>
    </source>
</evidence>
<keyword evidence="3" id="KW-0539">Nucleus</keyword>
<dbReference type="AlphaFoldDB" id="A0A6T9YBW7"/>
<dbReference type="InterPro" id="IPR049629">
    <property type="entry name" value="DPY30_SDC1_DD"/>
</dbReference>
<evidence type="ECO:0000256" key="1">
    <source>
        <dbReference type="ARBA" id="ARBA00004123"/>
    </source>
</evidence>
<organism evidence="5">
    <name type="scientific">Asterionellopsis glacialis</name>
    <dbReference type="NCBI Taxonomy" id="33640"/>
    <lineage>
        <taxon>Eukaryota</taxon>
        <taxon>Sar</taxon>
        <taxon>Stramenopiles</taxon>
        <taxon>Ochrophyta</taxon>
        <taxon>Bacillariophyta</taxon>
        <taxon>Fragilariophyceae</taxon>
        <taxon>Fragilariophycidae</taxon>
        <taxon>Fragilariales</taxon>
        <taxon>Fragilariaceae</taxon>
        <taxon>Asterionellopsis</taxon>
    </lineage>
</organism>
<dbReference type="Pfam" id="PF05186">
    <property type="entry name" value="Dpy-30"/>
    <property type="match status" value="1"/>
</dbReference>
<evidence type="ECO:0000256" key="3">
    <source>
        <dbReference type="ARBA" id="ARBA00023242"/>
    </source>
</evidence>
<evidence type="ECO:0000256" key="2">
    <source>
        <dbReference type="ARBA" id="ARBA00010849"/>
    </source>
</evidence>
<name>A0A6T9YBW7_9STRA</name>
<accession>A0A6T9YBW7</accession>
<dbReference type="EMBL" id="HBEX01001228">
    <property type="protein sequence ID" value="CAD8595990.1"/>
    <property type="molecule type" value="Transcribed_RNA"/>
</dbReference>
<dbReference type="EMBL" id="HBEX01001229">
    <property type="protein sequence ID" value="CAD8595991.1"/>
    <property type="molecule type" value="Transcribed_RNA"/>
</dbReference>
<dbReference type="GO" id="GO:0005634">
    <property type="term" value="C:nucleus"/>
    <property type="evidence" value="ECO:0007669"/>
    <property type="project" value="UniProtKB-SubCell"/>
</dbReference>
<reference evidence="5" key="1">
    <citation type="submission" date="2021-01" db="EMBL/GenBank/DDBJ databases">
        <authorList>
            <person name="Corre E."/>
            <person name="Pelletier E."/>
            <person name="Niang G."/>
            <person name="Scheremetjew M."/>
            <person name="Finn R."/>
            <person name="Kale V."/>
            <person name="Holt S."/>
            <person name="Cochrane G."/>
            <person name="Meng A."/>
            <person name="Brown T."/>
            <person name="Cohen L."/>
        </authorList>
    </citation>
    <scope>NUCLEOTIDE SEQUENCE</scope>
</reference>
<comment type="similarity">
    <text evidence="2">Belongs to the dpy-30 family.</text>
</comment>
<dbReference type="Gene3D" id="1.20.890.10">
    <property type="entry name" value="cAMP-dependent protein kinase regulatory subunit, dimerization-anchoring domain"/>
    <property type="match status" value="1"/>
</dbReference>
<evidence type="ECO:0000313" key="6">
    <source>
        <dbReference type="EMBL" id="CAD8595991.1"/>
    </source>
</evidence>
<proteinExistence type="inferred from homology"/>
<protein>
    <submittedName>
        <fullName evidence="5">Uncharacterized protein</fullName>
    </submittedName>
</protein>
<gene>
    <name evidence="5" type="ORF">AGLA0713_LOCUS818</name>
    <name evidence="6" type="ORF">AGLA0713_LOCUS819</name>
</gene>
<sequence length="194" mass="20121">MEPHMPPDAAGGAPTSSTPSQGMAPTMQQLQQQQQQLGQLQQQMAMNAAAMGLAAGGTATLPNINAAVAAAAQGNTAQQQQQQAVSLAMSSPAAAVAKSAAPTSAPAAQVQQARPNPTVSKPPQQQAQVVDPSVKRLPIRAYLDQTVVPILLDGMSELVKERPPNPIEWLAAYLLKNDPQRAGQPGPASTPMQR</sequence>